<evidence type="ECO:0000313" key="2">
    <source>
        <dbReference type="Proteomes" id="UP001319861"/>
    </source>
</evidence>
<dbReference type="Proteomes" id="UP001319861">
    <property type="component" value="Chromosome"/>
</dbReference>
<accession>A0ABM7PUS3</accession>
<organism evidence="1 2">
    <name type="scientific">Sinomonas cyclohexanicum</name>
    <name type="common">Corynebacterium cyclohexanicum</name>
    <dbReference type="NCBI Taxonomy" id="322009"/>
    <lineage>
        <taxon>Bacteria</taxon>
        <taxon>Bacillati</taxon>
        <taxon>Actinomycetota</taxon>
        <taxon>Actinomycetes</taxon>
        <taxon>Micrococcales</taxon>
        <taxon>Micrococcaceae</taxon>
        <taxon>Sinomonas</taxon>
    </lineage>
</organism>
<keyword evidence="2" id="KW-1185">Reference proteome</keyword>
<reference evidence="1 2" key="1">
    <citation type="journal article" date="2021" name="J. Biosci. Bioeng.">
        <title>Identification and characterization of a chc gene cluster responsible for the aromatization pathway of cyclohexanecarboxylate degradation in Sinomonas cyclohexanicum ATCC 51369.</title>
        <authorList>
            <person name="Yamamoto T."/>
            <person name="Hasegawa Y."/>
            <person name="Lau P.C.K."/>
            <person name="Iwaki H."/>
        </authorList>
    </citation>
    <scope>NUCLEOTIDE SEQUENCE [LARGE SCALE GENOMIC DNA]</scope>
    <source>
        <strain evidence="1 2">ATCC 51369</strain>
    </source>
</reference>
<dbReference type="EMBL" id="AP024525">
    <property type="protein sequence ID" value="BCT75996.1"/>
    <property type="molecule type" value="Genomic_DNA"/>
</dbReference>
<gene>
    <name evidence="1" type="ORF">SCMU_18380</name>
</gene>
<dbReference type="RefSeq" id="WP_229232658.1">
    <property type="nucleotide sequence ID" value="NZ_AP024525.1"/>
</dbReference>
<protein>
    <submittedName>
        <fullName evidence="1">Uncharacterized protein</fullName>
    </submittedName>
</protein>
<name>A0ABM7PUS3_SINCY</name>
<proteinExistence type="predicted"/>
<sequence length="86" mass="8780">MSGTPAPSPQAPPQVEVLVPGIMVRVGGGVNVTLGVPASRDGRTALASNLDGAELAGKVWESRNNRPTPIGDPLVEIRAKTDGVGR</sequence>
<evidence type="ECO:0000313" key="1">
    <source>
        <dbReference type="EMBL" id="BCT75996.1"/>
    </source>
</evidence>